<feature type="transmembrane region" description="Helical" evidence="2">
    <location>
        <begin position="7"/>
        <end position="27"/>
    </location>
</feature>
<keyword evidence="2" id="KW-0472">Membrane</keyword>
<sequence>MRSGSVLLAGGIAVTWVVVYLVTQVIVDPPLGVGTTVVAGAVASIAVVLGYPSALRGPRSATALRRGPEPRRGTRSIVAGRTMPLRSGLTADAARRTADLLRPLLGGDAVAITDTERILAFVGPGEDHHRAGGPVRASVTLKAIASGRTATSRSTAELGCGEPDCPLAGAVAAPLMVADRVVGALVVLRTGPEPAGRGQVEDMAGILSLHLELAEADRERELAADARLHALRAQINPHFLFNVLNTIASKSRTDPEEARALLLRLSDFFRYAVRQDGQLAEFAQEYFFVRTYLTLEQARFGDRLRVRYDIDPQVLTAHVPVLTIQPLVENAVKHGLADKVDGGTVTLRARVDPLTRTTSIRVSDDGVGMAPEVLERLDGPHLTAIPDGGRKGKAGGGERDRARDHEPGDGDGTDGGRAHHLHTGVGLRNISQRLTSLFGERFSLDVRSTPHEGTVVDLRVPLR</sequence>
<comment type="caution">
    <text evidence="4">The sequence shown here is derived from an EMBL/GenBank/DDBJ whole genome shotgun (WGS) entry which is preliminary data.</text>
</comment>
<dbReference type="InterPro" id="IPR003594">
    <property type="entry name" value="HATPase_dom"/>
</dbReference>
<organism evidence="4 5">
    <name type="scientific">Myceligenerans pegani</name>
    <dbReference type="NCBI Taxonomy" id="2776917"/>
    <lineage>
        <taxon>Bacteria</taxon>
        <taxon>Bacillati</taxon>
        <taxon>Actinomycetota</taxon>
        <taxon>Actinomycetes</taxon>
        <taxon>Micrococcales</taxon>
        <taxon>Promicromonosporaceae</taxon>
        <taxon>Myceligenerans</taxon>
    </lineage>
</organism>
<dbReference type="InterPro" id="IPR010559">
    <property type="entry name" value="Sig_transdc_His_kin_internal"/>
</dbReference>
<protein>
    <submittedName>
        <fullName evidence="4">Histidine kinase</fullName>
    </submittedName>
</protein>
<dbReference type="SMART" id="SM00387">
    <property type="entry name" value="HATPase_c"/>
    <property type="match status" value="1"/>
</dbReference>
<feature type="compositionally biased region" description="Basic and acidic residues" evidence="1">
    <location>
        <begin position="396"/>
        <end position="408"/>
    </location>
</feature>
<dbReference type="PANTHER" id="PTHR34220:SF7">
    <property type="entry name" value="SENSOR HISTIDINE KINASE YPDA"/>
    <property type="match status" value="1"/>
</dbReference>
<feature type="transmembrane region" description="Helical" evidence="2">
    <location>
        <begin position="33"/>
        <end position="51"/>
    </location>
</feature>
<evidence type="ECO:0000256" key="1">
    <source>
        <dbReference type="SAM" id="MobiDB-lite"/>
    </source>
</evidence>
<keyword evidence="2" id="KW-1133">Transmembrane helix</keyword>
<dbReference type="InterPro" id="IPR036890">
    <property type="entry name" value="HATPase_C_sf"/>
</dbReference>
<feature type="region of interest" description="Disordered" evidence="1">
    <location>
        <begin position="378"/>
        <end position="421"/>
    </location>
</feature>
<evidence type="ECO:0000313" key="4">
    <source>
        <dbReference type="EMBL" id="MBE1877201.1"/>
    </source>
</evidence>
<dbReference type="EMBL" id="JADAQT010000097">
    <property type="protein sequence ID" value="MBE1877201.1"/>
    <property type="molecule type" value="Genomic_DNA"/>
</dbReference>
<reference evidence="4 5" key="1">
    <citation type="submission" date="2020-10" db="EMBL/GenBank/DDBJ databases">
        <title>Myceligenerans pegani sp. nov., an endophytic actinomycete isolated from Peganum harmala L. in Xinjiang, China.</title>
        <authorList>
            <person name="Xin L."/>
        </authorList>
    </citation>
    <scope>NUCLEOTIDE SEQUENCE [LARGE SCALE GENOMIC DNA]</scope>
    <source>
        <strain evidence="4 5">TRM65318</strain>
    </source>
</reference>
<dbReference type="Pfam" id="PF02518">
    <property type="entry name" value="HATPase_c"/>
    <property type="match status" value="1"/>
</dbReference>
<dbReference type="Gene3D" id="3.30.565.10">
    <property type="entry name" value="Histidine kinase-like ATPase, C-terminal domain"/>
    <property type="match status" value="1"/>
</dbReference>
<dbReference type="SUPFAM" id="SSF55874">
    <property type="entry name" value="ATPase domain of HSP90 chaperone/DNA topoisomerase II/histidine kinase"/>
    <property type="match status" value="1"/>
</dbReference>
<gene>
    <name evidence="4" type="ORF">IHE71_16025</name>
</gene>
<feature type="domain" description="Histidine kinase/HSP90-like ATPase" evidence="3">
    <location>
        <begin position="315"/>
        <end position="463"/>
    </location>
</feature>
<dbReference type="GO" id="GO:0016301">
    <property type="term" value="F:kinase activity"/>
    <property type="evidence" value="ECO:0007669"/>
    <property type="project" value="UniProtKB-KW"/>
</dbReference>
<keyword evidence="4" id="KW-0808">Transferase</keyword>
<dbReference type="RefSeq" id="WP_192863748.1">
    <property type="nucleotide sequence ID" value="NZ_JADAQT010000097.1"/>
</dbReference>
<dbReference type="PANTHER" id="PTHR34220">
    <property type="entry name" value="SENSOR HISTIDINE KINASE YPDA"/>
    <property type="match status" value="1"/>
</dbReference>
<dbReference type="Proteomes" id="UP000625527">
    <property type="component" value="Unassembled WGS sequence"/>
</dbReference>
<evidence type="ECO:0000313" key="5">
    <source>
        <dbReference type="Proteomes" id="UP000625527"/>
    </source>
</evidence>
<accession>A0ABR9N0L8</accession>
<dbReference type="Pfam" id="PF06580">
    <property type="entry name" value="His_kinase"/>
    <property type="match status" value="1"/>
</dbReference>
<evidence type="ECO:0000259" key="3">
    <source>
        <dbReference type="SMART" id="SM00387"/>
    </source>
</evidence>
<proteinExistence type="predicted"/>
<keyword evidence="4" id="KW-0418">Kinase</keyword>
<name>A0ABR9N0L8_9MICO</name>
<evidence type="ECO:0000256" key="2">
    <source>
        <dbReference type="SAM" id="Phobius"/>
    </source>
</evidence>
<keyword evidence="5" id="KW-1185">Reference proteome</keyword>
<keyword evidence="2" id="KW-0812">Transmembrane</keyword>
<dbReference type="InterPro" id="IPR050640">
    <property type="entry name" value="Bact_2-comp_sensor_kinase"/>
</dbReference>